<dbReference type="InterPro" id="IPR013087">
    <property type="entry name" value="Znf_C2H2_type"/>
</dbReference>
<protein>
    <recommendedName>
        <fullName evidence="2">C2H2-type domain-containing protein</fullName>
    </recommendedName>
</protein>
<reference evidence="3 4" key="1">
    <citation type="submission" date="2019-10" db="EMBL/GenBank/DDBJ databases">
        <title>New species of Slilvanegrellaceae.</title>
        <authorList>
            <person name="Pitt A."/>
            <person name="Hahn M.W."/>
        </authorList>
    </citation>
    <scope>NUCLEOTIDE SEQUENCE [LARGE SCALE GENOMIC DNA]</scope>
    <source>
        <strain evidence="3 4">SP-Ram-0.45-NSY-1</strain>
    </source>
</reference>
<dbReference type="Proteomes" id="UP000437748">
    <property type="component" value="Unassembled WGS sequence"/>
</dbReference>
<evidence type="ECO:0000313" key="4">
    <source>
        <dbReference type="Proteomes" id="UP000437748"/>
    </source>
</evidence>
<keyword evidence="4" id="KW-1185">Reference proteome</keyword>
<feature type="region of interest" description="Disordered" evidence="1">
    <location>
        <begin position="153"/>
        <end position="243"/>
    </location>
</feature>
<proteinExistence type="predicted"/>
<feature type="domain" description="C2H2-type" evidence="2">
    <location>
        <begin position="251"/>
        <end position="273"/>
    </location>
</feature>
<evidence type="ECO:0000259" key="2">
    <source>
        <dbReference type="PROSITE" id="PS50157"/>
    </source>
</evidence>
<name>A0A6N6VX07_9BACT</name>
<evidence type="ECO:0000313" key="3">
    <source>
        <dbReference type="EMBL" id="KAB8040539.1"/>
    </source>
</evidence>
<comment type="caution">
    <text evidence="3">The sequence shown here is derived from an EMBL/GenBank/DDBJ whole genome shotgun (WGS) entry which is preliminary data.</text>
</comment>
<sequence>MGNLLVSLKENMGIPRNIQSFLKAPSTSLSPMQRLCRVFKGPGCYVCGLCGKRYNNPDDAWKCLTSNGLNINSIPVIATQSNTQTYFCLLCGKTYSNEPDTALCILRDLQAARYPKVLGDHLHNLFASLAERAEKTKRDSLVTRPGIIGSSVPKKVATFKAPKSSPKSSPEPTPKLPPVEDTSTDDATSSEQDVVQAQAPAVDETPEEEPGTSGDPMDHESDIKQKPQEIEKPVLYRRPNQKPFARDNAQYRCTVCNEKFFTKMEVETHFEEHPLVEDV</sequence>
<dbReference type="RefSeq" id="WP_153418054.1">
    <property type="nucleotide sequence ID" value="NZ_WFLM01000001.1"/>
</dbReference>
<evidence type="ECO:0000256" key="1">
    <source>
        <dbReference type="SAM" id="MobiDB-lite"/>
    </source>
</evidence>
<accession>A0A6N6VX07</accession>
<feature type="compositionally biased region" description="Basic and acidic residues" evidence="1">
    <location>
        <begin position="216"/>
        <end position="234"/>
    </location>
</feature>
<feature type="compositionally biased region" description="Polar residues" evidence="1">
    <location>
        <begin position="185"/>
        <end position="195"/>
    </location>
</feature>
<gene>
    <name evidence="3" type="ORF">GCL60_01075</name>
</gene>
<dbReference type="PROSITE" id="PS00028">
    <property type="entry name" value="ZINC_FINGER_C2H2_1"/>
    <property type="match status" value="1"/>
</dbReference>
<dbReference type="AlphaFoldDB" id="A0A6N6VX07"/>
<dbReference type="PROSITE" id="PS50157">
    <property type="entry name" value="ZINC_FINGER_C2H2_2"/>
    <property type="match status" value="1"/>
</dbReference>
<dbReference type="OrthoDB" id="5292406at2"/>
<dbReference type="EMBL" id="WFLM01000001">
    <property type="protein sequence ID" value="KAB8040539.1"/>
    <property type="molecule type" value="Genomic_DNA"/>
</dbReference>
<organism evidence="3 4">
    <name type="scientific">Silvanigrella paludirubra</name>
    <dbReference type="NCBI Taxonomy" id="2499159"/>
    <lineage>
        <taxon>Bacteria</taxon>
        <taxon>Pseudomonadati</taxon>
        <taxon>Bdellovibrionota</taxon>
        <taxon>Oligoflexia</taxon>
        <taxon>Silvanigrellales</taxon>
        <taxon>Silvanigrellaceae</taxon>
        <taxon>Silvanigrella</taxon>
    </lineage>
</organism>